<protein>
    <recommendedName>
        <fullName evidence="5">Glycosyltransferase 2-like domain-containing protein</fullName>
    </recommendedName>
</protein>
<sequence length="483" mass="55836">MDISRNDFLKEKSLKMAAFYNGVAEERNNWINKNRYYYDYLQRIFKFFVEPNSRVLLMRSDTGLLLNALEPKYGVGVDYSETMIRKAQENYPHLKFVYQDLENLTIDEKFDYVILFNLLDDVPDAQKVFQELRKVTTAKTRIILSNVNSFWHPIFKLTEKIGLKMPQLTLNWLSLPDLENLLYLAGFEVIKKNHVILFPKYIPVVSWFLNKIVAQIPGLNRLCLLQVLVAKPIINKNNYNDYSCSIVVPCKNEEGNIEGAVKRVPQMGKVTEIILVDDKSIDGTRAEILKWQKFFPEKNIKLVDGPGVCKSLAVWEGFKNATGDILMILDADLTVIPEELPLFFKALVEGKGEFINGSRLVYPMEGQAMHTLNIVGNKFFGLAFSYLLNQRIKDTLCGTKVFFRDDFERIKKYIGSWGIVDRWGDYDLLFGAAKLNLKIIDLPVHYYERTFGETKMKKRFKNGLIMLRMCLAAFKKLKSIASN</sequence>
<dbReference type="SUPFAM" id="SSF53335">
    <property type="entry name" value="S-adenosyl-L-methionine-dependent methyltransferases"/>
    <property type="match status" value="1"/>
</dbReference>
<evidence type="ECO:0000313" key="4">
    <source>
        <dbReference type="Proteomes" id="UP000034837"/>
    </source>
</evidence>
<dbReference type="Gene3D" id="3.40.50.150">
    <property type="entry name" value="Vaccinia Virus protein VP39"/>
    <property type="match status" value="1"/>
</dbReference>
<evidence type="ECO:0000259" key="2">
    <source>
        <dbReference type="Pfam" id="PF13847"/>
    </source>
</evidence>
<dbReference type="Gene3D" id="3.90.550.10">
    <property type="entry name" value="Spore Coat Polysaccharide Biosynthesis Protein SpsA, Chain A"/>
    <property type="match status" value="1"/>
</dbReference>
<dbReference type="PANTHER" id="PTHR10859:SF91">
    <property type="entry name" value="DOLICHYL-PHOSPHATE BETA-GLUCOSYLTRANSFERASE"/>
    <property type="match status" value="1"/>
</dbReference>
<evidence type="ECO:0000259" key="1">
    <source>
        <dbReference type="Pfam" id="PF00535"/>
    </source>
</evidence>
<accession>A0A0G1A8X8</accession>
<dbReference type="CDD" id="cd04179">
    <property type="entry name" value="DPM_DPG-synthase_like"/>
    <property type="match status" value="1"/>
</dbReference>
<dbReference type="EMBL" id="LCDO01000001">
    <property type="protein sequence ID" value="KKS57384.1"/>
    <property type="molecule type" value="Genomic_DNA"/>
</dbReference>
<evidence type="ECO:0008006" key="5">
    <source>
        <dbReference type="Google" id="ProtNLM"/>
    </source>
</evidence>
<comment type="caution">
    <text evidence="3">The sequence shown here is derived from an EMBL/GenBank/DDBJ whole genome shotgun (WGS) entry which is preliminary data.</text>
</comment>
<dbReference type="Pfam" id="PF13847">
    <property type="entry name" value="Methyltransf_31"/>
    <property type="match status" value="1"/>
</dbReference>
<dbReference type="Pfam" id="PF00535">
    <property type="entry name" value="Glycos_transf_2"/>
    <property type="match status" value="1"/>
</dbReference>
<dbReference type="InterPro" id="IPR001173">
    <property type="entry name" value="Glyco_trans_2-like"/>
</dbReference>
<dbReference type="GO" id="GO:0006487">
    <property type="term" value="P:protein N-linked glycosylation"/>
    <property type="evidence" value="ECO:0007669"/>
    <property type="project" value="TreeGrafter"/>
</dbReference>
<dbReference type="InterPro" id="IPR025714">
    <property type="entry name" value="Methyltranfer_dom"/>
</dbReference>
<dbReference type="Proteomes" id="UP000034837">
    <property type="component" value="Unassembled WGS sequence"/>
</dbReference>
<dbReference type="PANTHER" id="PTHR10859">
    <property type="entry name" value="GLYCOSYL TRANSFERASE"/>
    <property type="match status" value="1"/>
</dbReference>
<dbReference type="InterPro" id="IPR029044">
    <property type="entry name" value="Nucleotide-diphossugar_trans"/>
</dbReference>
<dbReference type="InterPro" id="IPR029063">
    <property type="entry name" value="SAM-dependent_MTases_sf"/>
</dbReference>
<feature type="domain" description="Glycosyltransferase 2-like" evidence="1">
    <location>
        <begin position="245"/>
        <end position="409"/>
    </location>
</feature>
<dbReference type="AlphaFoldDB" id="A0A0G1A8X8"/>
<organism evidence="3 4">
    <name type="scientific">Candidatus Magasanikbacteria bacterium GW2011_GWA2_42_32</name>
    <dbReference type="NCBI Taxonomy" id="1619039"/>
    <lineage>
        <taxon>Bacteria</taxon>
        <taxon>Candidatus Magasanikiibacteriota</taxon>
    </lineage>
</organism>
<gene>
    <name evidence="3" type="ORF">UV20_C0001G0024</name>
</gene>
<dbReference type="PATRIC" id="fig|1619039.3.peg.25"/>
<dbReference type="CDD" id="cd02440">
    <property type="entry name" value="AdoMet_MTases"/>
    <property type="match status" value="1"/>
</dbReference>
<feature type="domain" description="Methyltransferase" evidence="2">
    <location>
        <begin position="75"/>
        <end position="148"/>
    </location>
</feature>
<reference evidence="3 4" key="1">
    <citation type="journal article" date="2015" name="Nature">
        <title>rRNA introns, odd ribosomes, and small enigmatic genomes across a large radiation of phyla.</title>
        <authorList>
            <person name="Brown C.T."/>
            <person name="Hug L.A."/>
            <person name="Thomas B.C."/>
            <person name="Sharon I."/>
            <person name="Castelle C.J."/>
            <person name="Singh A."/>
            <person name="Wilkins M.J."/>
            <person name="Williams K.H."/>
            <person name="Banfield J.F."/>
        </authorList>
    </citation>
    <scope>NUCLEOTIDE SEQUENCE [LARGE SCALE GENOMIC DNA]</scope>
</reference>
<name>A0A0G1A8X8_9BACT</name>
<dbReference type="SUPFAM" id="SSF53448">
    <property type="entry name" value="Nucleotide-diphospho-sugar transferases"/>
    <property type="match status" value="1"/>
</dbReference>
<proteinExistence type="predicted"/>
<evidence type="ECO:0000313" key="3">
    <source>
        <dbReference type="EMBL" id="KKS57384.1"/>
    </source>
</evidence>